<keyword evidence="2" id="KW-0547">Nucleotide-binding</keyword>
<proteinExistence type="inferred from homology"/>
<protein>
    <recommendedName>
        <fullName evidence="4">AIG1-type G domain-containing protein</fullName>
    </recommendedName>
</protein>
<evidence type="ECO:0000256" key="3">
    <source>
        <dbReference type="ARBA" id="ARBA00023134"/>
    </source>
</evidence>
<dbReference type="SUPFAM" id="SSF52540">
    <property type="entry name" value="P-loop containing nucleoside triphosphate hydrolases"/>
    <property type="match status" value="2"/>
</dbReference>
<sequence>LRAVLIGQRQSGRTSVINTILETSETETEGSSDEHVKREGFVDGRKVSLVETPGCWKTFNPRDLSIISKQQLLRRISLISPHAVLIVIRADLPFADTDGMFLEEYVELLGPNVWTHTLIIFTRGDLIKREDIEQHIWENGSALKRLIEKCENKYHVFNNSNHHDRTQVKALFEKIEGIVEMNNSKHFEIDLEKVKKVNEQWEENQTRAILRKSRVQEKRLTVQENAYVSRLEEIGVVLLGWVLAGKSAAGNTILNRDEFDTGGKTGVGTRGHGDVDGRKMTVLDTPGWWKHFASELNPDFIRSAILGSVSACKKLPHAMLLVIPANTLFQEEQRRIIEQNMSILGDDVWKHTIVLFTWGDRFKDISIEQHIEAEGEALQWLIEKCRNRYHVFDNTDKKNRDQVSELLQKIDEMVAENSLFRLNRDEKSHQRNDTEEALNMEIRLKDIWHFLDDGFKRKAEEIRRKIENLCMNIMEDCLSLKESQSMDYPFN</sequence>
<dbReference type="EMBL" id="JAMKFB020000778">
    <property type="protein sequence ID" value="KAL0147280.1"/>
    <property type="molecule type" value="Genomic_DNA"/>
</dbReference>
<dbReference type="FunFam" id="3.40.50.300:FF:001809">
    <property type="entry name" value="Si:ch1073-365p7.2"/>
    <property type="match status" value="2"/>
</dbReference>
<evidence type="ECO:0000313" key="5">
    <source>
        <dbReference type="EMBL" id="KAL0147280.1"/>
    </source>
</evidence>
<evidence type="ECO:0000256" key="2">
    <source>
        <dbReference type="ARBA" id="ARBA00022741"/>
    </source>
</evidence>
<evidence type="ECO:0000313" key="6">
    <source>
        <dbReference type="Proteomes" id="UP001529510"/>
    </source>
</evidence>
<feature type="domain" description="AIG1-type G" evidence="4">
    <location>
        <begin position="1"/>
        <end position="196"/>
    </location>
</feature>
<dbReference type="PANTHER" id="PTHR10903">
    <property type="entry name" value="GTPASE, IMAP FAMILY MEMBER-RELATED"/>
    <property type="match status" value="1"/>
</dbReference>
<dbReference type="Pfam" id="PF04548">
    <property type="entry name" value="AIG1"/>
    <property type="match status" value="2"/>
</dbReference>
<feature type="non-terminal residue" evidence="5">
    <location>
        <position position="1"/>
    </location>
</feature>
<dbReference type="Proteomes" id="UP001529510">
    <property type="component" value="Unassembled WGS sequence"/>
</dbReference>
<evidence type="ECO:0000256" key="1">
    <source>
        <dbReference type="ARBA" id="ARBA00008535"/>
    </source>
</evidence>
<dbReference type="Gene3D" id="3.40.50.300">
    <property type="entry name" value="P-loop containing nucleotide triphosphate hydrolases"/>
    <property type="match status" value="2"/>
</dbReference>
<name>A0ABD0MCG2_CIRMR</name>
<dbReference type="InterPro" id="IPR045058">
    <property type="entry name" value="GIMA/IAN/Toc"/>
</dbReference>
<reference evidence="5 6" key="1">
    <citation type="submission" date="2024-05" db="EMBL/GenBank/DDBJ databases">
        <title>Genome sequencing and assembly of Indian major carp, Cirrhinus mrigala (Hamilton, 1822).</title>
        <authorList>
            <person name="Mohindra V."/>
            <person name="Chowdhury L.M."/>
            <person name="Lal K."/>
            <person name="Jena J.K."/>
        </authorList>
    </citation>
    <scope>NUCLEOTIDE SEQUENCE [LARGE SCALE GENOMIC DNA]</scope>
    <source>
        <strain evidence="5">CM1030</strain>
        <tissue evidence="5">Blood</tissue>
    </source>
</reference>
<dbReference type="AlphaFoldDB" id="A0ABD0MCG2"/>
<dbReference type="PROSITE" id="PS51720">
    <property type="entry name" value="G_AIG1"/>
    <property type="match status" value="2"/>
</dbReference>
<comment type="caution">
    <text evidence="5">The sequence shown here is derived from an EMBL/GenBank/DDBJ whole genome shotgun (WGS) entry which is preliminary data.</text>
</comment>
<evidence type="ECO:0000259" key="4">
    <source>
        <dbReference type="PROSITE" id="PS51720"/>
    </source>
</evidence>
<keyword evidence="6" id="KW-1185">Reference proteome</keyword>
<accession>A0ABD0MCG2</accession>
<dbReference type="PANTHER" id="PTHR10903:SF107">
    <property type="entry name" value="GTPASE IMAP FAMILY MEMBER 4-LIKE-RELATED"/>
    <property type="match status" value="1"/>
</dbReference>
<keyword evidence="3" id="KW-0342">GTP-binding</keyword>
<dbReference type="InterPro" id="IPR027417">
    <property type="entry name" value="P-loop_NTPase"/>
</dbReference>
<feature type="domain" description="AIG1-type G" evidence="4">
    <location>
        <begin position="231"/>
        <end position="431"/>
    </location>
</feature>
<feature type="non-terminal residue" evidence="5">
    <location>
        <position position="491"/>
    </location>
</feature>
<organism evidence="5 6">
    <name type="scientific">Cirrhinus mrigala</name>
    <name type="common">Mrigala</name>
    <dbReference type="NCBI Taxonomy" id="683832"/>
    <lineage>
        <taxon>Eukaryota</taxon>
        <taxon>Metazoa</taxon>
        <taxon>Chordata</taxon>
        <taxon>Craniata</taxon>
        <taxon>Vertebrata</taxon>
        <taxon>Euteleostomi</taxon>
        <taxon>Actinopterygii</taxon>
        <taxon>Neopterygii</taxon>
        <taxon>Teleostei</taxon>
        <taxon>Ostariophysi</taxon>
        <taxon>Cypriniformes</taxon>
        <taxon>Cyprinidae</taxon>
        <taxon>Labeoninae</taxon>
        <taxon>Labeonini</taxon>
        <taxon>Cirrhinus</taxon>
    </lineage>
</organism>
<dbReference type="GO" id="GO:0005525">
    <property type="term" value="F:GTP binding"/>
    <property type="evidence" value="ECO:0007669"/>
    <property type="project" value="UniProtKB-KW"/>
</dbReference>
<comment type="similarity">
    <text evidence="1">Belongs to the TRAFAC class TrmE-Era-EngA-EngB-Septin-like GTPase superfamily. AIG1/Toc34/Toc159-like paraseptin GTPase family. IAN subfamily.</text>
</comment>
<dbReference type="InterPro" id="IPR006703">
    <property type="entry name" value="G_AIG1"/>
</dbReference>
<gene>
    <name evidence="5" type="ORF">M9458_057417</name>
</gene>